<dbReference type="Proteomes" id="UP001470230">
    <property type="component" value="Unassembled WGS sequence"/>
</dbReference>
<evidence type="ECO:0000313" key="2">
    <source>
        <dbReference type="Proteomes" id="UP001470230"/>
    </source>
</evidence>
<accession>A0ABR2HTL7</accession>
<reference evidence="1 2" key="1">
    <citation type="submission" date="2024-04" db="EMBL/GenBank/DDBJ databases">
        <title>Tritrichomonas musculus Genome.</title>
        <authorList>
            <person name="Alves-Ferreira E."/>
            <person name="Grigg M."/>
            <person name="Lorenzi H."/>
            <person name="Galac M."/>
        </authorList>
    </citation>
    <scope>NUCLEOTIDE SEQUENCE [LARGE SCALE GENOMIC DNA]</scope>
    <source>
        <strain evidence="1 2">EAF2021</strain>
    </source>
</reference>
<sequence>MFPASKKHNKIRGNTCLTGIYVKGCSFNTPELSICFDFTKEKKFSRLQKQAIKKMKNYIDFIIKDQKYDVVNDDALNNQIIKNDNQILLEKVDINGSQNSLPGEQHDIAEEYKNIDNSLIIENKEIVEKRELETIEISAVPNKNNFISANMDELYDGYFAPFQGEYNDFEYDKTYTDCLYFNF</sequence>
<dbReference type="EMBL" id="JAPFFF010000023">
    <property type="protein sequence ID" value="KAK8852449.1"/>
    <property type="molecule type" value="Genomic_DNA"/>
</dbReference>
<gene>
    <name evidence="1" type="ORF">M9Y10_017425</name>
</gene>
<evidence type="ECO:0000313" key="1">
    <source>
        <dbReference type="EMBL" id="KAK8852449.1"/>
    </source>
</evidence>
<organism evidence="1 2">
    <name type="scientific">Tritrichomonas musculus</name>
    <dbReference type="NCBI Taxonomy" id="1915356"/>
    <lineage>
        <taxon>Eukaryota</taxon>
        <taxon>Metamonada</taxon>
        <taxon>Parabasalia</taxon>
        <taxon>Tritrichomonadida</taxon>
        <taxon>Tritrichomonadidae</taxon>
        <taxon>Tritrichomonas</taxon>
    </lineage>
</organism>
<keyword evidence="2" id="KW-1185">Reference proteome</keyword>
<protein>
    <submittedName>
        <fullName evidence="1">Uncharacterized protein</fullName>
    </submittedName>
</protein>
<proteinExistence type="predicted"/>
<name>A0ABR2HTL7_9EUKA</name>
<comment type="caution">
    <text evidence="1">The sequence shown here is derived from an EMBL/GenBank/DDBJ whole genome shotgun (WGS) entry which is preliminary data.</text>
</comment>